<protein>
    <submittedName>
        <fullName evidence="19">Protocadherin Fat 4-like</fullName>
    </submittedName>
</protein>
<dbReference type="PANTHER" id="PTHR24025">
    <property type="entry name" value="DESMOGLEIN FAMILY MEMBER"/>
    <property type="match status" value="1"/>
</dbReference>
<dbReference type="InterPro" id="IPR009030">
    <property type="entry name" value="Growth_fac_rcpt_cys_sf"/>
</dbReference>
<feature type="domain" description="Cadherin" evidence="18">
    <location>
        <begin position="576"/>
        <end position="678"/>
    </location>
</feature>
<dbReference type="PRINTS" id="PR00205">
    <property type="entry name" value="CADHERIN"/>
</dbReference>
<keyword evidence="5" id="KW-0677">Repeat</keyword>
<dbReference type="InterPro" id="IPR013320">
    <property type="entry name" value="ConA-like_dom_sf"/>
</dbReference>
<evidence type="ECO:0000256" key="10">
    <source>
        <dbReference type="ARBA" id="ARBA00023157"/>
    </source>
</evidence>
<keyword evidence="2 13" id="KW-0245">EGF-like domain</keyword>
<dbReference type="InterPro" id="IPR018097">
    <property type="entry name" value="EGF_Ca-bd_CS"/>
</dbReference>
<feature type="compositionally biased region" description="Basic and acidic residues" evidence="14">
    <location>
        <begin position="2519"/>
        <end position="2531"/>
    </location>
</feature>
<feature type="domain" description="EGF-like" evidence="17">
    <location>
        <begin position="2069"/>
        <end position="2105"/>
    </location>
</feature>
<dbReference type="GO" id="GO:0051239">
    <property type="term" value="P:regulation of multicellular organismal process"/>
    <property type="evidence" value="ECO:0007669"/>
    <property type="project" value="UniProtKB-ARBA"/>
</dbReference>
<dbReference type="CDD" id="cd00054">
    <property type="entry name" value="EGF_CA"/>
    <property type="match status" value="2"/>
</dbReference>
<evidence type="ECO:0000259" key="16">
    <source>
        <dbReference type="PROSITE" id="PS50025"/>
    </source>
</evidence>
<feature type="domain" description="Cadherin" evidence="18">
    <location>
        <begin position="1717"/>
        <end position="1823"/>
    </location>
</feature>
<feature type="disulfide bond" evidence="13">
    <location>
        <begin position="2057"/>
        <end position="2066"/>
    </location>
</feature>
<dbReference type="InterPro" id="IPR050971">
    <property type="entry name" value="Cadherin-domain_protein"/>
</dbReference>
<dbReference type="InterPro" id="IPR002126">
    <property type="entry name" value="Cadherin-like_dom"/>
</dbReference>
<dbReference type="GO" id="GO:1901222">
    <property type="term" value="P:regulation of non-canonical NF-kappaB signal transduction"/>
    <property type="evidence" value="ECO:0007669"/>
    <property type="project" value="UniProtKB-ARBA"/>
</dbReference>
<feature type="domain" description="Cadherin" evidence="18">
    <location>
        <begin position="1404"/>
        <end position="1507"/>
    </location>
</feature>
<dbReference type="PROSITE" id="PS50026">
    <property type="entry name" value="EGF_3"/>
    <property type="match status" value="4"/>
</dbReference>
<dbReference type="FunFam" id="2.60.40.60:FF:000039">
    <property type="entry name" value="FAT atypical cadherin 3"/>
    <property type="match status" value="1"/>
</dbReference>
<evidence type="ECO:0000256" key="1">
    <source>
        <dbReference type="ARBA" id="ARBA00004167"/>
    </source>
</evidence>
<reference evidence="19 20" key="1">
    <citation type="submission" date="2015-08" db="EMBL/GenBank/DDBJ databases">
        <title>The genome of the Asian arowana (Scleropages formosus).</title>
        <authorList>
            <person name="Tan M.H."/>
            <person name="Gan H.M."/>
            <person name="Croft L.J."/>
            <person name="Austin C.M."/>
        </authorList>
    </citation>
    <scope>NUCLEOTIDE SEQUENCE [LARGE SCALE GENOMIC DNA]</scope>
    <source>
        <strain evidence="19">Aro1</strain>
    </source>
</reference>
<dbReference type="Gene3D" id="2.10.25.10">
    <property type="entry name" value="Laminin"/>
    <property type="match status" value="4"/>
</dbReference>
<dbReference type="FunFam" id="2.60.40.60:FF:000020">
    <property type="entry name" value="Dachsous cadherin-related 1b"/>
    <property type="match status" value="3"/>
</dbReference>
<feature type="domain" description="EGF-like" evidence="17">
    <location>
        <begin position="2009"/>
        <end position="2067"/>
    </location>
</feature>
<dbReference type="PROSITE" id="PS50025">
    <property type="entry name" value="LAM_G_DOMAIN"/>
    <property type="match status" value="1"/>
</dbReference>
<organism evidence="19 20">
    <name type="scientific">Scleropages formosus</name>
    <name type="common">Asian bonytongue</name>
    <name type="synonym">Osteoglossum formosum</name>
    <dbReference type="NCBI Taxonomy" id="113540"/>
    <lineage>
        <taxon>Eukaryota</taxon>
        <taxon>Metazoa</taxon>
        <taxon>Chordata</taxon>
        <taxon>Craniata</taxon>
        <taxon>Vertebrata</taxon>
        <taxon>Euteleostomi</taxon>
        <taxon>Actinopterygii</taxon>
        <taxon>Neopterygii</taxon>
        <taxon>Teleostei</taxon>
        <taxon>Osteoglossocephala</taxon>
        <taxon>Osteoglossomorpha</taxon>
        <taxon>Osteoglossiformes</taxon>
        <taxon>Osteoglossidae</taxon>
        <taxon>Scleropages</taxon>
    </lineage>
</organism>
<dbReference type="PROSITE" id="PS01187">
    <property type="entry name" value="EGF_CA"/>
    <property type="match status" value="1"/>
</dbReference>
<dbReference type="GO" id="GO:0045597">
    <property type="term" value="P:positive regulation of cell differentiation"/>
    <property type="evidence" value="ECO:0007669"/>
    <property type="project" value="UniProtKB-ARBA"/>
</dbReference>
<feature type="region of interest" description="Disordered" evidence="14">
    <location>
        <begin position="1"/>
        <end position="79"/>
    </location>
</feature>
<dbReference type="FunFam" id="2.60.40.60:FF:000104">
    <property type="entry name" value="cadherin-23 isoform X1"/>
    <property type="match status" value="1"/>
</dbReference>
<dbReference type="GO" id="GO:0001736">
    <property type="term" value="P:establishment of planar polarity"/>
    <property type="evidence" value="ECO:0007669"/>
    <property type="project" value="UniProtKB-ARBA"/>
</dbReference>
<feature type="region of interest" description="Disordered" evidence="14">
    <location>
        <begin position="2519"/>
        <end position="2539"/>
    </location>
</feature>
<evidence type="ECO:0000256" key="15">
    <source>
        <dbReference type="SAM" id="Phobius"/>
    </source>
</evidence>
<dbReference type="GO" id="GO:0030182">
    <property type="term" value="P:neuron differentiation"/>
    <property type="evidence" value="ECO:0007669"/>
    <property type="project" value="UniProtKB-ARBA"/>
</dbReference>
<feature type="domain" description="Cadherin" evidence="18">
    <location>
        <begin position="266"/>
        <end position="369"/>
    </location>
</feature>
<dbReference type="GO" id="GO:0007157">
    <property type="term" value="P:heterophilic cell-cell adhesion via plasma membrane cell adhesion molecules"/>
    <property type="evidence" value="ECO:0007669"/>
    <property type="project" value="UniProtKB-ARBA"/>
</dbReference>
<dbReference type="PROSITE" id="PS00232">
    <property type="entry name" value="CADHERIN_1"/>
    <property type="match status" value="9"/>
</dbReference>
<evidence type="ECO:0000256" key="3">
    <source>
        <dbReference type="ARBA" id="ARBA00022692"/>
    </source>
</evidence>
<evidence type="ECO:0000259" key="18">
    <source>
        <dbReference type="PROSITE" id="PS50268"/>
    </source>
</evidence>
<evidence type="ECO:0000256" key="5">
    <source>
        <dbReference type="ARBA" id="ARBA00022737"/>
    </source>
</evidence>
<dbReference type="PROSITE" id="PS00022">
    <property type="entry name" value="EGF_1"/>
    <property type="match status" value="3"/>
</dbReference>
<dbReference type="FunFam" id="2.60.40.60:FF:000116">
    <property type="entry name" value="Dachsous cadherin-related 2"/>
    <property type="match status" value="1"/>
</dbReference>
<feature type="domain" description="Cadherin" evidence="18">
    <location>
        <begin position="1613"/>
        <end position="1718"/>
    </location>
</feature>
<dbReference type="Gene3D" id="2.60.120.200">
    <property type="match status" value="1"/>
</dbReference>
<feature type="domain" description="Cadherin" evidence="18">
    <location>
        <begin position="1508"/>
        <end position="1612"/>
    </location>
</feature>
<dbReference type="FunFam" id="2.60.40.60:FF:000021">
    <property type="entry name" value="FAT atypical cadherin 1"/>
    <property type="match status" value="1"/>
</dbReference>
<dbReference type="SMART" id="SM00112">
    <property type="entry name" value="CA"/>
    <property type="match status" value="17"/>
</dbReference>
<name>A0A0P7X526_SCLFO</name>
<dbReference type="Pfam" id="PF02210">
    <property type="entry name" value="Laminin_G_2"/>
    <property type="match status" value="1"/>
</dbReference>
<dbReference type="SUPFAM" id="SSF49313">
    <property type="entry name" value="Cadherin-like"/>
    <property type="match status" value="17"/>
</dbReference>
<gene>
    <name evidence="19" type="ORF">Z043_109125</name>
</gene>
<feature type="domain" description="Cadherin" evidence="18">
    <location>
        <begin position="471"/>
        <end position="575"/>
    </location>
</feature>
<dbReference type="PROSITE" id="PS00010">
    <property type="entry name" value="ASX_HYDROXYL"/>
    <property type="match status" value="2"/>
</dbReference>
<dbReference type="FunFam" id="2.60.40.60:FF:000080">
    <property type="entry name" value="FAT atypical cadherin 1"/>
    <property type="match status" value="1"/>
</dbReference>
<dbReference type="CDD" id="cd11304">
    <property type="entry name" value="Cadherin_repeat"/>
    <property type="match status" value="17"/>
</dbReference>
<dbReference type="STRING" id="113540.ENSSFOP00015048212"/>
<evidence type="ECO:0000256" key="11">
    <source>
        <dbReference type="ARBA" id="ARBA00023180"/>
    </source>
</evidence>
<dbReference type="FunFam" id="2.60.40.60:FF:000015">
    <property type="entry name" value="FAT atypical cadherin 1"/>
    <property type="match status" value="1"/>
</dbReference>
<dbReference type="GO" id="GO:0007156">
    <property type="term" value="P:homophilic cell adhesion via plasma membrane adhesion molecules"/>
    <property type="evidence" value="ECO:0007669"/>
    <property type="project" value="InterPro"/>
</dbReference>
<dbReference type="GO" id="GO:0007163">
    <property type="term" value="P:establishment or maintenance of cell polarity"/>
    <property type="evidence" value="ECO:0007669"/>
    <property type="project" value="UniProtKB-ARBA"/>
</dbReference>
<feature type="domain" description="Cadherin" evidence="18">
    <location>
        <begin position="780"/>
        <end position="881"/>
    </location>
</feature>
<feature type="transmembrane region" description="Helical" evidence="15">
    <location>
        <begin position="2474"/>
        <end position="2496"/>
    </location>
</feature>
<dbReference type="InterPro" id="IPR000742">
    <property type="entry name" value="EGF"/>
</dbReference>
<feature type="region of interest" description="Disordered" evidence="14">
    <location>
        <begin position="2633"/>
        <end position="2666"/>
    </location>
</feature>
<dbReference type="GO" id="GO:0005886">
    <property type="term" value="C:plasma membrane"/>
    <property type="evidence" value="ECO:0007669"/>
    <property type="project" value="InterPro"/>
</dbReference>
<feature type="compositionally biased region" description="Low complexity" evidence="14">
    <location>
        <begin position="2655"/>
        <end position="2666"/>
    </location>
</feature>
<feature type="domain" description="Cadherin" evidence="18">
    <location>
        <begin position="79"/>
        <end position="159"/>
    </location>
</feature>
<dbReference type="GO" id="GO:0120036">
    <property type="term" value="P:plasma membrane bounded cell projection organization"/>
    <property type="evidence" value="ECO:0007669"/>
    <property type="project" value="UniProtKB-ARBA"/>
</dbReference>
<sequence length="2778" mass="304536">MNRFHGEPEPNPATQGTRLEGEGDIPRTGRQPAARHPKQDSNPLPTREQALAKSAGRGKPEPTWQHREQGKRGRGHTLDGMPALYAEDWSVVYSVLEDDGNGLFILNPYSGEFSLTRSVDYESEQYYMLTVGLHSGEVLPSRVRVYFNIVDVNDNPPVFDPDMYYTSVLENTPVGACILILNVSDEDSGVNAELSWTVLAGNEDIKFKVTPSGAICLQGELDKERVSSYALTIQVSDCALSVNSRLTSSAYVTIHIEDVNDNAPYFLSAETVHISEDTLPHTMVMVVQAMDRDSGSNGHITYELENPSSNVLSINSTSGTVYLEKPLDRENTDMFVVLLTARDKGTPQLSTFMNLTVVVDDANDNNPAFSRTFYNVTVREDLPRGMSLLRVQAFDPDMGPNGQVRYWLSEGKFQVDPVCGVISLIDRLDRERSSSHMLTVVAMDQGDAKRSSTAFINVTVTDINDCTPLFSPPLVRIHVMENVDNFPQIIHQMSVIDQDLGVNSQLVFSIDRGNEDDIFMLSPNGTLHILQSLDREKKSQYTLHVISVDSGIPPLTGTGTILIMVDDLNDNHPVFTEDMFIAPVKEDVPVGTAFARVRATDPDVGVNGEIRYSLEDGNVPFSIDESGVIFTTGVLDREVVDSYRLTVIAIDKHPSHPLSSSTTLSVHVEDVNDHWPRFLNGPYVANIPFTAGPGSIVCAVSAVDADTGLNSQLTFSLFGHLAGHFSINPSTGTVFTSDGLGGSNDIVIYVRVEDRGNDPKFDTTTITVRFQNSSEFPFVTVDVIELWISEDEPLGTLVSVVSAESLGKGPVSYYLASGNFEEVFQLDQEKGDLTIRSPLDYETNTKFQLCIEVRDSGFPPFSTYVEIFINVNDVNDNSPVFTEPVYMCELFENLPASLVCEVMAIDADSGIFGKVEYSIFSGNVDKVFAVDADTGALATTKSLDREKISSYTLTIQATDKENRLNTGTVIVHIAVLDTNDHAPRFSHIFFAEVSEDTPVGSTIIQITSTDEDIDENALITYAVINQISMTGSLPFAIEKTTGNIVVIRSLDREVQSHYIIKVNANDSAWSISTDVTVVVTDINDNRPVFSQSQYSAIITETKAQEIFVMQVHAVDADLGQNAQILYYIEPPNDIFGVNASTGDIVTKQPVSFHDSQLHSFTVVASDCGDIPHQSSTTVTVTIVPYNHFPPAFHPSKHILSIPHNLDLGTAVVQLLALDQDDHSVGPAVEYMASGGNASMFFEVEHNSGLVRLRRILGPTLNTVLTLTVVAKDNGVPPLSSQTTVSFLITEVNHFAPQFSESQVTFSVPEDLPIGFVIGRVHAEDQDDGINGFLCYVFERGNDDLLFSIEQNTGLITLIGNLDFEKEEVHLLLVKVKDGGWIPKTGDISVIVAVKDVNDNPPVFLASEYTVSVPENSPVGTTVIQTKASDRDSGVNAEIIYSLLSGDKDTFAVDSKDGTITIQEMCDFEIQQEFEILVKASNTGSSAYFSVIPVYVHITGVNEFTPMFTKRQYNFTISEQSPVGTRVGKVIATDYDLGLDGEVFYLLIGQSKMAGFRIDARSGEIFTARDLIQGHGQAVLQILAKNRGIINGTNIDETLVRINVLDANDPPKFYLALYSAEVSEDSAIGTSVNKVQADDEDSTVQWSHFFYSIQSGNTNRSFAIDPITGLIVVNSPLDREQWPIYNLTVIATDSASPPATGSTNVVVVVHDVNDNSPKLSSTESYVPENQPHGTIIAILNASDADLPPNQGPFMYRLMKPVPENGFSLTLNGVMSTTRPMDREDKPLYLVSVVIQDAGDPPLSSTATVQVKVLDENDSPSAPRNVYIEVKYHGSSFPGGFIGNVQPNDPDELDVFNCSIKNGPRNMFSFPFGNCELWSSPYKGEATYNITVEATDFVHPFVNNSVYVNYKGFTNASVNNCVLFFVSSSSFEEFLSFEYLKFVKALDSLFNLQASKTHVFGVKVLEGAILLLAAVKSYNGQYLSGEVATNISVAQKKLLEVQSNVKISHITSDPCSIKPCQNSATCTRSIYISQDFAVLESPAVIFVSPRQMEIFHCSCLIGFSGTRCELDIDECNEDPCENAGTCINYPGGFSCQCMRGFTGLRCSSDIDECQNVPCHNGGTCANMPGKFHCHCRYGYEGVSGDNCEARSYGFEELSFMEYPSLDPRNNIISLELATVQPNSLLLYNHGSASSSEFLALEVVGGKVCLSYNLGNGVVRVKTQKKVADGLFHSITAKRTGKILFTHRTLDVGFSNMTFGGIKSIDAILLWPTQLTTHDFVGCVRNAKVNGIPLDFTRALASHNVLERSAPLAETALEAALLDGHWHVVHLYGDSENFVLCLDGVPLMNTTNSIIFVERILLGGGFSGCVEYFKYNGHILPFSGFSEVVDVHPSSMLSFTECTFEDECEHRACTEQNPASVPCPLKPCLNEGACRGAGVHNASCDCLQNFTGAFCEVCSHLMGNRSTCPEPHIGTPLWIIGIIIPTGLILLILALLITFRWQSAKMQSLVSAWMHRFPEKGKQGRENHAFRSDDGTGQDFDTGAEKERNIIGVEIQTSQTLGPVSHQCNEANPSLLEAGPGNSEPEYYDIDSTCSIFQSSTGEVRSQHFGRNTLVPDLVSPPLGLSVEELKRLNTPMDQPWDTNKCQVSHPPHRVDGTSSESETYSSFTCSEPDYKTEMSFICRRPRPLQELSLVACSSEKVEHRNGSTHSFLRGRNPLSENKMGVSGLCTGPTQHWERLLNLGLHFDTYAQVFEDIAALPSDLQQNSNMQNLTTATISHA</sequence>
<comment type="caution">
    <text evidence="19">The sequence shown here is derived from an EMBL/GenBank/DDBJ whole genome shotgun (WGS) entry which is preliminary data.</text>
</comment>
<dbReference type="SMART" id="SM00179">
    <property type="entry name" value="EGF_CA"/>
    <property type="match status" value="2"/>
</dbReference>
<dbReference type="EMBL" id="JARO02002781">
    <property type="protein sequence ID" value="KPP71916.1"/>
    <property type="molecule type" value="Genomic_DNA"/>
</dbReference>
<dbReference type="FunFam" id="2.60.40.60:FF:000024">
    <property type="entry name" value="FAT atypical cadherin 3"/>
    <property type="match status" value="2"/>
</dbReference>
<dbReference type="GO" id="GO:0005911">
    <property type="term" value="C:cell-cell junction"/>
    <property type="evidence" value="ECO:0007669"/>
    <property type="project" value="TreeGrafter"/>
</dbReference>
<keyword evidence="11" id="KW-0325">Glycoprotein</keyword>
<keyword evidence="7" id="KW-0130">Cell adhesion</keyword>
<dbReference type="InterPro" id="IPR000152">
    <property type="entry name" value="EGF-type_Asp/Asn_hydroxyl_site"/>
</dbReference>
<dbReference type="InterPro" id="IPR049883">
    <property type="entry name" value="NOTCH1_EGF-like"/>
</dbReference>
<accession>A0A0P7X526</accession>
<dbReference type="FunFam" id="2.10.25.10:FF:000472">
    <property type="entry name" value="Uncharacterized protein, isoform A"/>
    <property type="match status" value="1"/>
</dbReference>
<dbReference type="GO" id="GO:0060218">
    <property type="term" value="P:hematopoietic stem cell differentiation"/>
    <property type="evidence" value="ECO:0007669"/>
    <property type="project" value="UniProtKB-ARBA"/>
</dbReference>
<dbReference type="Gene3D" id="2.60.40.60">
    <property type="entry name" value="Cadherins"/>
    <property type="match status" value="17"/>
</dbReference>
<keyword evidence="8 15" id="KW-1133">Transmembrane helix</keyword>
<evidence type="ECO:0000256" key="7">
    <source>
        <dbReference type="ARBA" id="ARBA00022889"/>
    </source>
</evidence>
<keyword evidence="3 15" id="KW-0812">Transmembrane</keyword>
<dbReference type="SUPFAM" id="SSF57184">
    <property type="entry name" value="Growth factor receptor domain"/>
    <property type="match status" value="1"/>
</dbReference>
<feature type="domain" description="Cadherin" evidence="18">
    <location>
        <begin position="1299"/>
        <end position="1403"/>
    </location>
</feature>
<comment type="caution">
    <text evidence="13">Lacks conserved residue(s) required for the propagation of feature annotation.</text>
</comment>
<evidence type="ECO:0000256" key="9">
    <source>
        <dbReference type="ARBA" id="ARBA00023136"/>
    </source>
</evidence>
<dbReference type="InterPro" id="IPR001881">
    <property type="entry name" value="EGF-like_Ca-bd_dom"/>
</dbReference>
<keyword evidence="9 15" id="KW-0472">Membrane</keyword>
<feature type="domain" description="EGF-like" evidence="17">
    <location>
        <begin position="2416"/>
        <end position="2453"/>
    </location>
</feature>
<evidence type="ECO:0000256" key="8">
    <source>
        <dbReference type="ARBA" id="ARBA00022989"/>
    </source>
</evidence>
<dbReference type="InterPro" id="IPR001791">
    <property type="entry name" value="Laminin_G"/>
</dbReference>
<dbReference type="GO" id="GO:0005509">
    <property type="term" value="F:calcium ion binding"/>
    <property type="evidence" value="ECO:0007669"/>
    <property type="project" value="UniProtKB-UniRule"/>
</dbReference>
<dbReference type="PROSITE" id="PS50268">
    <property type="entry name" value="CADHERIN_2"/>
    <property type="match status" value="17"/>
</dbReference>
<feature type="domain" description="Cadherin" evidence="18">
    <location>
        <begin position="1090"/>
        <end position="1192"/>
    </location>
</feature>
<evidence type="ECO:0000256" key="12">
    <source>
        <dbReference type="PROSITE-ProRule" id="PRU00043"/>
    </source>
</evidence>
<dbReference type="PANTHER" id="PTHR24025:SF23">
    <property type="entry name" value="NEURAL-CADHERIN"/>
    <property type="match status" value="1"/>
</dbReference>
<feature type="domain" description="EGF-like" evidence="17">
    <location>
        <begin position="2107"/>
        <end position="2146"/>
    </location>
</feature>
<feature type="domain" description="Cadherin" evidence="18">
    <location>
        <begin position="985"/>
        <end position="1089"/>
    </location>
</feature>
<dbReference type="SUPFAM" id="SSF49899">
    <property type="entry name" value="Concanavalin A-like lectins/glucanases"/>
    <property type="match status" value="2"/>
</dbReference>
<dbReference type="FunFam" id="2.60.40.60:FF:000106">
    <property type="entry name" value="FAT atypical cadherin 4"/>
    <property type="match status" value="1"/>
</dbReference>
<evidence type="ECO:0000256" key="14">
    <source>
        <dbReference type="SAM" id="MobiDB-lite"/>
    </source>
</evidence>
<dbReference type="SMART" id="SM00282">
    <property type="entry name" value="LamG"/>
    <property type="match status" value="1"/>
</dbReference>
<dbReference type="Pfam" id="PF00028">
    <property type="entry name" value="Cadherin"/>
    <property type="match status" value="16"/>
</dbReference>
<feature type="domain" description="Cadherin" evidence="18">
    <location>
        <begin position="160"/>
        <end position="266"/>
    </location>
</feature>
<evidence type="ECO:0000256" key="13">
    <source>
        <dbReference type="PROSITE-ProRule" id="PRU00076"/>
    </source>
</evidence>
<dbReference type="InterPro" id="IPR020894">
    <property type="entry name" value="Cadherin_CS"/>
</dbReference>
<dbReference type="FunFam" id="2.60.40.60:FF:000037">
    <property type="entry name" value="FAT atypical cadherin 1"/>
    <property type="match status" value="1"/>
</dbReference>
<dbReference type="FunFam" id="2.60.40.60:FF:000029">
    <property type="entry name" value="Cadherin EGF LAG seven-pass G-type receptor 3"/>
    <property type="match status" value="1"/>
</dbReference>
<dbReference type="Proteomes" id="UP000034805">
    <property type="component" value="Unassembled WGS sequence"/>
</dbReference>
<evidence type="ECO:0000313" key="19">
    <source>
        <dbReference type="EMBL" id="KPP71916.1"/>
    </source>
</evidence>
<keyword evidence="4" id="KW-0732">Signal</keyword>
<feature type="domain" description="Cadherin" evidence="18">
    <location>
        <begin position="370"/>
        <end position="470"/>
    </location>
</feature>
<dbReference type="Pfam" id="PF07645">
    <property type="entry name" value="EGF_CA"/>
    <property type="match status" value="2"/>
</dbReference>
<dbReference type="InterPro" id="IPR015919">
    <property type="entry name" value="Cadherin-like_sf"/>
</dbReference>
<evidence type="ECO:0000256" key="2">
    <source>
        <dbReference type="ARBA" id="ARBA00022536"/>
    </source>
</evidence>
<feature type="domain" description="Cadherin" evidence="18">
    <location>
        <begin position="679"/>
        <end position="779"/>
    </location>
</feature>
<feature type="disulfide bond" evidence="13">
    <location>
        <begin position="2095"/>
        <end position="2104"/>
    </location>
</feature>
<evidence type="ECO:0000256" key="4">
    <source>
        <dbReference type="ARBA" id="ARBA00022729"/>
    </source>
</evidence>
<feature type="compositionally biased region" description="Basic and acidic residues" evidence="14">
    <location>
        <begin position="58"/>
        <end position="71"/>
    </location>
</feature>
<feature type="domain" description="Cadherin" evidence="18">
    <location>
        <begin position="882"/>
        <end position="985"/>
    </location>
</feature>
<feature type="domain" description="Cadherin" evidence="18">
    <location>
        <begin position="1193"/>
        <end position="1298"/>
    </location>
</feature>
<keyword evidence="10 13" id="KW-1015">Disulfide bond</keyword>
<dbReference type="GO" id="GO:0007423">
    <property type="term" value="P:sensory organ development"/>
    <property type="evidence" value="ECO:0007669"/>
    <property type="project" value="UniProtKB-ARBA"/>
</dbReference>
<proteinExistence type="predicted"/>
<dbReference type="SMART" id="SM00181">
    <property type="entry name" value="EGF"/>
    <property type="match status" value="4"/>
</dbReference>
<evidence type="ECO:0000256" key="6">
    <source>
        <dbReference type="ARBA" id="ARBA00022837"/>
    </source>
</evidence>
<evidence type="ECO:0000259" key="17">
    <source>
        <dbReference type="PROSITE" id="PS50026"/>
    </source>
</evidence>
<keyword evidence="6 12" id="KW-0106">Calcium</keyword>
<comment type="subcellular location">
    <subcellularLocation>
        <location evidence="1">Membrane</location>
        <topology evidence="1">Single-pass membrane protein</topology>
    </subcellularLocation>
</comment>
<dbReference type="PROSITE" id="PS01186">
    <property type="entry name" value="EGF_2"/>
    <property type="match status" value="3"/>
</dbReference>
<evidence type="ECO:0000313" key="20">
    <source>
        <dbReference type="Proteomes" id="UP000034805"/>
    </source>
</evidence>
<feature type="disulfide bond" evidence="13">
    <location>
        <begin position="2443"/>
        <end position="2452"/>
    </location>
</feature>
<dbReference type="CDD" id="cd00110">
    <property type="entry name" value="LamG"/>
    <property type="match status" value="1"/>
</dbReference>
<feature type="domain" description="Laminin G" evidence="16">
    <location>
        <begin position="2147"/>
        <end position="2338"/>
    </location>
</feature>